<dbReference type="SMART" id="SM00181">
    <property type="entry name" value="EGF"/>
    <property type="match status" value="5"/>
</dbReference>
<feature type="domain" description="EGF-like" evidence="17">
    <location>
        <begin position="2025"/>
        <end position="2062"/>
    </location>
</feature>
<evidence type="ECO:0000313" key="20">
    <source>
        <dbReference type="Proteomes" id="UP001335648"/>
    </source>
</evidence>
<name>A0AAN8C8T2_9TELE</name>
<feature type="domain" description="Cadherin" evidence="18">
    <location>
        <begin position="177"/>
        <end position="297"/>
    </location>
</feature>
<evidence type="ECO:0000256" key="12">
    <source>
        <dbReference type="PROSITE-ProRule" id="PRU00043"/>
    </source>
</evidence>
<dbReference type="PROSITE" id="PS00022">
    <property type="entry name" value="EGF_1"/>
    <property type="match status" value="4"/>
</dbReference>
<feature type="domain" description="Cadherin" evidence="18">
    <location>
        <begin position="1149"/>
        <end position="1254"/>
    </location>
</feature>
<feature type="domain" description="Cadherin" evidence="18">
    <location>
        <begin position="1020"/>
        <end position="1120"/>
    </location>
</feature>
<dbReference type="FunFam" id="2.60.40.60:FF:000107">
    <property type="entry name" value="FAT atypical cadherin 1"/>
    <property type="match status" value="1"/>
</dbReference>
<evidence type="ECO:0000256" key="14">
    <source>
        <dbReference type="SAM" id="MobiDB-lite"/>
    </source>
</evidence>
<keyword evidence="3 15" id="KW-0812">Transmembrane</keyword>
<comment type="caution">
    <text evidence="13">Lacks conserved residue(s) required for the propagation of feature annotation.</text>
</comment>
<dbReference type="PRINTS" id="PR00205">
    <property type="entry name" value="CADHERIN"/>
</dbReference>
<sequence length="2836" mass="311580">MPGYEPAQQCLVSTTSRKLDREQQVEHILEITVGDHGVPARSTTVRVIVRVLDENDNRPMFLEKIYKIKLPERERPEKERAMKRDPVYRVIASDRDEGPNSEISYSIEDGDESGKFFIEPKTGTVSSKKFSSAGEYDILTIKAVDNGRPQKSSTCRLHIEWIPKPQLPADAAPLVFEESPFTFSVMESDPVAHMVGVVATESSDVSVWFEITGGIEDTEMFYILQMACDHNCTAEGGNYDSRFDVGKASGTLIVARPLDTEPKSNYNLTVEATDGTRTVSTQVLIRVIDTNNHRPQFSEKVYEVNVPEDKPAGTEVLQISAVDRDEKNKLTFTLLSSTDPFSLRKFRLDPGTGTLFTTEELDHETMHRHILTVMVRDQDIPVKRNLVRVIVYVDDTNDNAPWFIGTPYTGRVFESAAVGSAVLQVTALDKDKGYNAEIVYSIESGNVANSFAIDPVLGTIKVSKELDRNSNNQFELTVKASDNGNLSLSTTTTVNIAVTVSDNAAPRFTEKEFSAEVSESVNPGSFVSLVTADSQSSVFYQLKGGNINNAFDINPNSGVIVTQKTLDYETTSQYKLIIQGTNMAGLSSNATLLIHLKDENDNAPIFVQKEFKGLISESAPINSVVLTHENTPFVIRASDADCDRNAMLIYQIVEPFAHNYFAIDSSTGAVRITTPLDYEQRSVFQFTVQVHDLGMPRLFAETAANVTIEVIDINDCPPVFSQELYETTVKVPTYKGVEVIKVNATDSDSKLIFSISEGNIGDKFKIDPITGIISIQNVTQLRSRYELKVRVSDGRFAAVATVKINVKENKESKLKFTRESFKAYVQENSSQKKTLAAIAVVGNQLNEPLFYKILNPDSRFEISRTSGVLSTTGIPFDREAQDTFEIVVEVTKEDTSEDGAHVLVTVTVEDLNDNKPMFVNRPYHALVQMDAEEGQVIRQVTAVDKDMGPNAVIHYYLKEHQEHFQITPSGEISLKKKFEKDLLDTDFVVVVMAKDNGEVPLSTEVEVPITVVNKAMPVFEKPFYSIEIPENIQLHTPVLHVQANDSEGPRIVYTISEGDPFKQFSIDFNTGVIHVIQPLDFETHPAYKLNVRATDSLTGAHSEVFVDIILEDVNDNAPVFLLKSYYANISEASVIGTSILQVDAKDYDTGKIYKGTVSEDDPPPSGVIAILSTTDDDSEDINKQVNYFITGGDPLGQFAIEHIQNEWKVSVRKSLDREEKDNYLLNITASDGIFTAKAVVEVKVLDANDNSPVCEKSLYSESVREDSPAGRLILQVSATDADIRSNAQISYDLQGVGSELFNIDSDTGELKTLQPLDREEQVEHRFRVRAVDGGGRYCEADIHITVDDVNDNTPQFSSEIYTITVFENTETGTFVAKLLANDIDTGLNSDILYSLVDSAEGFFSIDEHTGVMSLERPLDREVQSTYELKARASDQGSPRLSSLCHVLISVLDINDNPPVFEHREYMATLSEDVTVGTQVLRVQAASRDADANGEISYGIISGNEHGMFSVDPRTGDVFVIEPLDYEVSHEYYITVEATDGGSPPLSDMATVNINLTDVNDNTPVFSQEIYTAVVSEDAELGKTVMAVMAEDVDGPSFNRVRYFIVDGNQGSPFTIDPVRGELKVARQLDRERTSGFTLMVVASDNGANPLSSSAMINIDISDVNDNPPLFSQGNYSLIIQENRPKGTSVLQLTVTDRDASHNGPPFTFSIVDGNEGDAFHINQQGALVAVGALNRKSTEHYLLQAQVLDGGKPQLLSTAFISVRIIEESVYPPAILPLDIFVTTAGDEYPGGVLGKIHATDQDIYDTLSYSLAPSSSSSDDSGALFSVSASDGKVIALRPLDVGHYPLNVTVTDGRFTTAADVTVHVRQATRQALDNSIAVRFANIAPEEFIGDFWRNFQRALRNIAGVRRSEVQLVSLQPSEHGDLDVLLALERSGTPYQSQEVVFRKLNSSAAVIEEMTGVRIVRVVQKLCAGLDCPLSFCDEVISLDKSTMSTYSTARLSFVSPRHLRTATCQCEGGTCPMVNNLCENSPCPEGMECVADPKEAVYSCVCPEDKKGKCSDGNSLTFSGSGYVKYLLMENENKELMKLSLRIRTFSTHATVMYAKGTDYSILEIVNGRLQYKFDCGSGPGLVSVHSAQINDGEWHTLTLEVDGNYAKLVLDRVHAASGTAPGTLRTLNLDNSIYFGGHVRQLASARHGRSLPVTNGLRGCMEAISLNGQELPLNTKAQRAHAVLEDLVDVSPGCALAPAESCSSNPCSNGGVCASLPNGGYFCKCPASFMGTHCEIGLSPCASNPCLYGGTCVPRAGDFFCQCRGQYSGQRCQLGPYCRDNPCKNSGKCIDSLDGPVCECEVGFQGERCLSDVDECIKNPCSNGGQCQNTYGSYTCNCSLGFNGHMCELRAEVRNDFVSTSWNIGLEEVIGIVVFVSSIFILVLLFIIIRKKACRRRSKHNDDNKHLASPNTPHSFLQRPYFDVKLNKNIYSDIPPQVPVRPISYTPSIPSDSRNNLDRNSFEGSAIPEHPEFSTFNPDTVHGHRKTVAVDSIQKPNWDYDYDAKVVDLDPCLSKKPAEDSACHPYNTRGSMSEVQSLSSFQSESCDDNELFLAHDLKNPRGYHWDTSDWMPSVQLPGIQEFPQYEVVESPAPLYSDPSAMDTDYYPGGFDIESDFPPPPEDYNANDDLPPPPLPEYSDTLRPMGRELDPSRSGPGSPAGVRQRPALPQLYSLNQYLPQHAYPGEGGDSEGHGATSTSGNTTPASTMGPGGYRGGYLLGCSRDFDSSALDNMSLSLYTSTASCSDMSACCEESEAMISNYESDDEGHFERLTIPALDSQQHTEV</sequence>
<dbReference type="PANTHER" id="PTHR24026">
    <property type="entry name" value="FAT ATYPICAL CADHERIN-RELATED"/>
    <property type="match status" value="1"/>
</dbReference>
<keyword evidence="20" id="KW-1185">Reference proteome</keyword>
<feature type="domain" description="Cadherin" evidence="18">
    <location>
        <begin position="298"/>
        <end position="403"/>
    </location>
</feature>
<dbReference type="GO" id="GO:0005886">
    <property type="term" value="C:plasma membrane"/>
    <property type="evidence" value="ECO:0007669"/>
    <property type="project" value="UniProtKB-SubCell"/>
</dbReference>
<dbReference type="FunFam" id="2.60.40.60:FF:000065">
    <property type="entry name" value="FAT atypical cadherin 1"/>
    <property type="match status" value="1"/>
</dbReference>
<dbReference type="FunFam" id="2.10.25.10:FF:000057">
    <property type="entry name" value="protocadherin Fat 1 isoform X2"/>
    <property type="match status" value="1"/>
</dbReference>
<feature type="region of interest" description="Disordered" evidence="14">
    <location>
        <begin position="2730"/>
        <end position="2761"/>
    </location>
</feature>
<dbReference type="GO" id="GO:0007156">
    <property type="term" value="P:homophilic cell adhesion via plasma membrane adhesion molecules"/>
    <property type="evidence" value="ECO:0007669"/>
    <property type="project" value="InterPro"/>
</dbReference>
<evidence type="ECO:0000256" key="13">
    <source>
        <dbReference type="PROSITE-ProRule" id="PRU00076"/>
    </source>
</evidence>
<evidence type="ECO:0000256" key="9">
    <source>
        <dbReference type="ARBA" id="ARBA00023136"/>
    </source>
</evidence>
<feature type="domain" description="Cadherin" evidence="18">
    <location>
        <begin position="509"/>
        <end position="606"/>
    </location>
</feature>
<dbReference type="SUPFAM" id="SSF49313">
    <property type="entry name" value="Cadherin-like"/>
    <property type="match status" value="19"/>
</dbReference>
<dbReference type="FunFam" id="2.60.40.60:FF:000051">
    <property type="entry name" value="FAT atypical cadherin 1"/>
    <property type="match status" value="1"/>
</dbReference>
<feature type="domain" description="Cadherin" evidence="18">
    <location>
        <begin position="14"/>
        <end position="61"/>
    </location>
</feature>
<dbReference type="InterPro" id="IPR020894">
    <property type="entry name" value="Cadherin_CS"/>
</dbReference>
<feature type="domain" description="Cadherin" evidence="18">
    <location>
        <begin position="721"/>
        <end position="821"/>
    </location>
</feature>
<feature type="disulfide bond" evidence="13">
    <location>
        <begin position="2277"/>
        <end position="2286"/>
    </location>
</feature>
<dbReference type="PROSITE" id="PS50268">
    <property type="entry name" value="CADHERIN_2"/>
    <property type="match status" value="18"/>
</dbReference>
<gene>
    <name evidence="19" type="ORF">CesoFtcFv8_008681</name>
</gene>
<feature type="disulfide bond" evidence="13">
    <location>
        <begin position="2315"/>
        <end position="2324"/>
    </location>
</feature>
<dbReference type="InterPro" id="IPR001791">
    <property type="entry name" value="Laminin_G"/>
</dbReference>
<feature type="compositionally biased region" description="Polar residues" evidence="14">
    <location>
        <begin position="2746"/>
        <end position="2757"/>
    </location>
</feature>
<protein>
    <recommendedName>
        <fullName evidence="21">Protocadherin Fat 1</fullName>
    </recommendedName>
</protein>
<dbReference type="GO" id="GO:0009653">
    <property type="term" value="P:anatomical structure morphogenesis"/>
    <property type="evidence" value="ECO:0007669"/>
    <property type="project" value="UniProtKB-ARBA"/>
</dbReference>
<dbReference type="PROSITE" id="PS00010">
    <property type="entry name" value="ASX_HYDROXYL"/>
    <property type="match status" value="1"/>
</dbReference>
<dbReference type="Pfam" id="PF02210">
    <property type="entry name" value="Laminin_G_2"/>
    <property type="match status" value="1"/>
</dbReference>
<dbReference type="PROSITE" id="PS50025">
    <property type="entry name" value="LAM_G_DOMAIN"/>
    <property type="match status" value="1"/>
</dbReference>
<dbReference type="FunFam" id="2.60.40.60:FF:000071">
    <property type="entry name" value="FAT atypical cadherin 1"/>
    <property type="match status" value="1"/>
</dbReference>
<dbReference type="PANTHER" id="PTHR24026:SF126">
    <property type="entry name" value="PROTOCADHERIN FAT 4"/>
    <property type="match status" value="1"/>
</dbReference>
<evidence type="ECO:0000256" key="15">
    <source>
        <dbReference type="SAM" id="Phobius"/>
    </source>
</evidence>
<feature type="domain" description="Cadherin" evidence="18">
    <location>
        <begin position="1255"/>
        <end position="1356"/>
    </location>
</feature>
<dbReference type="CDD" id="cd00054">
    <property type="entry name" value="EGF_CA"/>
    <property type="match status" value="4"/>
</dbReference>
<dbReference type="PROSITE" id="PS50026">
    <property type="entry name" value="EGF_3"/>
    <property type="match status" value="5"/>
</dbReference>
<dbReference type="FunFam" id="2.60.40.60:FF:000033">
    <property type="entry name" value="FAT atypical cadherin 1"/>
    <property type="match status" value="1"/>
</dbReference>
<feature type="domain" description="Cadherin" evidence="18">
    <location>
        <begin position="607"/>
        <end position="720"/>
    </location>
</feature>
<feature type="domain" description="Cadherin" evidence="18">
    <location>
        <begin position="817"/>
        <end position="918"/>
    </location>
</feature>
<evidence type="ECO:0000259" key="17">
    <source>
        <dbReference type="PROSITE" id="PS50026"/>
    </source>
</evidence>
<dbReference type="Gene3D" id="2.60.40.60">
    <property type="entry name" value="Cadherins"/>
    <property type="match status" value="19"/>
</dbReference>
<feature type="domain" description="Cadherin" evidence="18">
    <location>
        <begin position="1357"/>
        <end position="1460"/>
    </location>
</feature>
<evidence type="ECO:0000256" key="10">
    <source>
        <dbReference type="ARBA" id="ARBA00023157"/>
    </source>
</evidence>
<evidence type="ECO:0000313" key="19">
    <source>
        <dbReference type="EMBL" id="KAK5899177.1"/>
    </source>
</evidence>
<dbReference type="Gene3D" id="2.60.120.200">
    <property type="match status" value="1"/>
</dbReference>
<dbReference type="SUPFAM" id="SSF57196">
    <property type="entry name" value="EGF/Laminin"/>
    <property type="match status" value="4"/>
</dbReference>
<dbReference type="FunFam" id="2.60.40.60:FF:000052">
    <property type="entry name" value="FAT atypical cadherin 1"/>
    <property type="match status" value="1"/>
</dbReference>
<feature type="domain" description="Cadherin" evidence="18">
    <location>
        <begin position="62"/>
        <end position="175"/>
    </location>
</feature>
<dbReference type="InterPro" id="IPR049883">
    <property type="entry name" value="NOTCH1_EGF-like"/>
</dbReference>
<dbReference type="SUPFAM" id="SSF49899">
    <property type="entry name" value="Concanavalin A-like lectins/glucanases"/>
    <property type="match status" value="1"/>
</dbReference>
<feature type="disulfide bond" evidence="13">
    <location>
        <begin position="2390"/>
        <end position="2399"/>
    </location>
</feature>
<dbReference type="FunFam" id="2.60.40.60:FF:000053">
    <property type="entry name" value="FAT atypical cadherin 3"/>
    <property type="match status" value="1"/>
</dbReference>
<comment type="caution">
    <text evidence="19">The sequence shown here is derived from an EMBL/GenBank/DDBJ whole genome shotgun (WGS) entry which is preliminary data.</text>
</comment>
<dbReference type="FunFam" id="2.60.40.60:FF:000026">
    <property type="entry name" value="FAT atypical cadherin 1"/>
    <property type="match status" value="1"/>
</dbReference>
<feature type="domain" description="Cadherin" evidence="18">
    <location>
        <begin position="1461"/>
        <end position="1565"/>
    </location>
</feature>
<reference evidence="19 20" key="1">
    <citation type="journal article" date="2023" name="Mol. Biol. Evol.">
        <title>Genomics of Secondarily Temperate Adaptation in the Only Non-Antarctic Icefish.</title>
        <authorList>
            <person name="Rivera-Colon A.G."/>
            <person name="Rayamajhi N."/>
            <person name="Minhas B.F."/>
            <person name="Madrigal G."/>
            <person name="Bilyk K.T."/>
            <person name="Yoon V."/>
            <person name="Hune M."/>
            <person name="Gregory S."/>
            <person name="Cheng C.H.C."/>
            <person name="Catchen J.M."/>
        </authorList>
    </citation>
    <scope>NUCLEOTIDE SEQUENCE [LARGE SCALE GENOMIC DNA]</scope>
    <source>
        <strain evidence="19">JC2023a</strain>
    </source>
</reference>
<feature type="domain" description="Cadherin" evidence="18">
    <location>
        <begin position="919"/>
        <end position="1019"/>
    </location>
</feature>
<feature type="domain" description="Cadherin" evidence="18">
    <location>
        <begin position="1671"/>
        <end position="1775"/>
    </location>
</feature>
<dbReference type="PROSITE" id="PS00232">
    <property type="entry name" value="CADHERIN_1"/>
    <property type="match status" value="9"/>
</dbReference>
<dbReference type="FunFam" id="2.60.40.60:FF:000021">
    <property type="entry name" value="FAT atypical cadherin 1"/>
    <property type="match status" value="1"/>
</dbReference>
<dbReference type="Pfam" id="PF00028">
    <property type="entry name" value="Cadherin"/>
    <property type="match status" value="16"/>
</dbReference>
<evidence type="ECO:0000256" key="11">
    <source>
        <dbReference type="ARBA" id="ARBA00023180"/>
    </source>
</evidence>
<keyword evidence="5" id="KW-0677">Repeat</keyword>
<keyword evidence="10 13" id="KW-1015">Disulfide bond</keyword>
<dbReference type="InterPro" id="IPR001881">
    <property type="entry name" value="EGF-like_Ca-bd_dom"/>
</dbReference>
<accession>A0AAN8C8T2</accession>
<keyword evidence="9 15" id="KW-0472">Membrane</keyword>
<dbReference type="Proteomes" id="UP001335648">
    <property type="component" value="Unassembled WGS sequence"/>
</dbReference>
<dbReference type="SMART" id="SM00179">
    <property type="entry name" value="EGF_CA"/>
    <property type="match status" value="4"/>
</dbReference>
<dbReference type="Pfam" id="PF07645">
    <property type="entry name" value="EGF_CA"/>
    <property type="match status" value="1"/>
</dbReference>
<comment type="subcellular location">
    <subcellularLocation>
        <location evidence="1">Membrane</location>
        <topology evidence="1">Single-pass type I membrane protein</topology>
    </subcellularLocation>
</comment>
<dbReference type="InterPro" id="IPR015919">
    <property type="entry name" value="Cadherin-like_sf"/>
</dbReference>
<dbReference type="CDD" id="cd00110">
    <property type="entry name" value="LamG"/>
    <property type="match status" value="1"/>
</dbReference>
<feature type="domain" description="Cadherin" evidence="18">
    <location>
        <begin position="404"/>
        <end position="508"/>
    </location>
</feature>
<evidence type="ECO:0000256" key="7">
    <source>
        <dbReference type="ARBA" id="ARBA00022889"/>
    </source>
</evidence>
<feature type="disulfide bond" evidence="13">
    <location>
        <begin position="2352"/>
        <end position="2361"/>
    </location>
</feature>
<dbReference type="FunFam" id="2.60.40.60:FF:000013">
    <property type="entry name" value="Cadherin EGF LAG seven-pass G-type receptor"/>
    <property type="match status" value="3"/>
</dbReference>
<evidence type="ECO:0000256" key="8">
    <source>
        <dbReference type="ARBA" id="ARBA00022989"/>
    </source>
</evidence>
<keyword evidence="11" id="KW-0325">Glycoprotein</keyword>
<dbReference type="FunFam" id="2.60.40.60:FF:000059">
    <property type="entry name" value="FAT atypical cadherin 3"/>
    <property type="match status" value="1"/>
</dbReference>
<dbReference type="FunFam" id="2.60.40.60:FF:000032">
    <property type="entry name" value="FAT atypical cadherin 1"/>
    <property type="match status" value="1"/>
</dbReference>
<dbReference type="InterPro" id="IPR013320">
    <property type="entry name" value="ConA-like_dom_sf"/>
</dbReference>
<dbReference type="GO" id="GO:0005509">
    <property type="term" value="F:calcium ion binding"/>
    <property type="evidence" value="ECO:0007669"/>
    <property type="project" value="UniProtKB-UniRule"/>
</dbReference>
<feature type="domain" description="Cadherin" evidence="18">
    <location>
        <begin position="1566"/>
        <end position="1670"/>
    </location>
</feature>
<evidence type="ECO:0000256" key="5">
    <source>
        <dbReference type="ARBA" id="ARBA00022737"/>
    </source>
</evidence>
<dbReference type="InterPro" id="IPR000152">
    <property type="entry name" value="EGF-type_Asp/Asn_hydroxyl_site"/>
</dbReference>
<dbReference type="PROSITE" id="PS01186">
    <property type="entry name" value="EGF_2"/>
    <property type="match status" value="2"/>
</dbReference>
<feature type="domain" description="EGF-like" evidence="17">
    <location>
        <begin position="2326"/>
        <end position="2362"/>
    </location>
</feature>
<evidence type="ECO:0000259" key="16">
    <source>
        <dbReference type="PROSITE" id="PS50025"/>
    </source>
</evidence>
<dbReference type="Gene3D" id="2.10.25.10">
    <property type="entry name" value="Laminin"/>
    <property type="match status" value="4"/>
</dbReference>
<dbReference type="InterPro" id="IPR002126">
    <property type="entry name" value="Cadherin-like_dom"/>
</dbReference>
<feature type="domain" description="EGF-like" evidence="17">
    <location>
        <begin position="2364"/>
        <end position="2400"/>
    </location>
</feature>
<keyword evidence="4" id="KW-0732">Signal</keyword>
<dbReference type="InterPro" id="IPR000742">
    <property type="entry name" value="EGF"/>
</dbReference>
<dbReference type="SMART" id="SM00112">
    <property type="entry name" value="CA"/>
    <property type="match status" value="18"/>
</dbReference>
<evidence type="ECO:0000256" key="3">
    <source>
        <dbReference type="ARBA" id="ARBA00022692"/>
    </source>
</evidence>
<feature type="domain" description="EGF-like" evidence="17">
    <location>
        <begin position="2250"/>
        <end position="2287"/>
    </location>
</feature>
<dbReference type="FunFam" id="2.60.40.60:FF:000041">
    <property type="entry name" value="FAT atypical cadherin 1"/>
    <property type="match status" value="1"/>
</dbReference>
<evidence type="ECO:0000259" key="18">
    <source>
        <dbReference type="PROSITE" id="PS50268"/>
    </source>
</evidence>
<evidence type="ECO:0000256" key="1">
    <source>
        <dbReference type="ARBA" id="ARBA00004479"/>
    </source>
</evidence>
<dbReference type="Pfam" id="PF00008">
    <property type="entry name" value="EGF"/>
    <property type="match status" value="2"/>
</dbReference>
<dbReference type="FunFam" id="2.10.25.10:FF:000154">
    <property type="entry name" value="FAT atypical cadherin 1"/>
    <property type="match status" value="1"/>
</dbReference>
<dbReference type="FunFam" id="2.60.40.60:FF:000020">
    <property type="entry name" value="Dachsous cadherin-related 1b"/>
    <property type="match status" value="1"/>
</dbReference>
<evidence type="ECO:0008006" key="21">
    <source>
        <dbReference type="Google" id="ProtNLM"/>
    </source>
</evidence>
<dbReference type="FunFam" id="2.10.25.10:FF:000152">
    <property type="entry name" value="FAT atypical cadherin 1"/>
    <property type="match status" value="1"/>
</dbReference>
<dbReference type="SMART" id="SM00282">
    <property type="entry name" value="LamG"/>
    <property type="match status" value="1"/>
</dbReference>
<keyword evidence="7" id="KW-0130">Cell adhesion</keyword>
<feature type="region of interest" description="Disordered" evidence="14">
    <location>
        <begin position="2658"/>
        <end position="2715"/>
    </location>
</feature>
<dbReference type="EMBL" id="JAULUE010002052">
    <property type="protein sequence ID" value="KAK5899177.1"/>
    <property type="molecule type" value="Genomic_DNA"/>
</dbReference>
<dbReference type="FunFam" id="2.60.120.200:FF:000024">
    <property type="entry name" value="FAT atypical cadherin 1"/>
    <property type="match status" value="1"/>
</dbReference>
<dbReference type="CDD" id="cd11304">
    <property type="entry name" value="Cadherin_repeat"/>
    <property type="match status" value="18"/>
</dbReference>
<evidence type="ECO:0000256" key="6">
    <source>
        <dbReference type="ARBA" id="ARBA00022837"/>
    </source>
</evidence>
<feature type="domain" description="Cadherin" evidence="18">
    <location>
        <begin position="1790"/>
        <end position="1890"/>
    </location>
</feature>
<evidence type="ECO:0000256" key="4">
    <source>
        <dbReference type="ARBA" id="ARBA00022729"/>
    </source>
</evidence>
<dbReference type="PROSITE" id="PS01187">
    <property type="entry name" value="EGF_CA"/>
    <property type="match status" value="1"/>
</dbReference>
<feature type="disulfide bond" evidence="13">
    <location>
        <begin position="2034"/>
        <end position="2051"/>
    </location>
</feature>
<feature type="transmembrane region" description="Helical" evidence="15">
    <location>
        <begin position="2421"/>
        <end position="2441"/>
    </location>
</feature>
<dbReference type="InterPro" id="IPR018097">
    <property type="entry name" value="EGF_Ca-bd_CS"/>
</dbReference>
<evidence type="ECO:0000256" key="2">
    <source>
        <dbReference type="ARBA" id="ARBA00022536"/>
    </source>
</evidence>
<keyword evidence="2 13" id="KW-0245">EGF-like domain</keyword>
<dbReference type="FunFam" id="2.60.40.60:FF:000084">
    <property type="entry name" value="FAT atypical cadherin 3"/>
    <property type="match status" value="1"/>
</dbReference>
<organism evidence="19 20">
    <name type="scientific">Champsocephalus esox</name>
    <name type="common">pike icefish</name>
    <dbReference type="NCBI Taxonomy" id="159716"/>
    <lineage>
        <taxon>Eukaryota</taxon>
        <taxon>Metazoa</taxon>
        <taxon>Chordata</taxon>
        <taxon>Craniata</taxon>
        <taxon>Vertebrata</taxon>
        <taxon>Euteleostomi</taxon>
        <taxon>Actinopterygii</taxon>
        <taxon>Neopterygii</taxon>
        <taxon>Teleostei</taxon>
        <taxon>Neoteleostei</taxon>
        <taxon>Acanthomorphata</taxon>
        <taxon>Eupercaria</taxon>
        <taxon>Perciformes</taxon>
        <taxon>Notothenioidei</taxon>
        <taxon>Channichthyidae</taxon>
        <taxon>Champsocephalus</taxon>
    </lineage>
</organism>
<feature type="domain" description="EGF-like" evidence="17">
    <location>
        <begin position="2289"/>
        <end position="2325"/>
    </location>
</feature>
<keyword evidence="8 15" id="KW-1133">Transmembrane helix</keyword>
<keyword evidence="6 12" id="KW-0106">Calcium</keyword>
<feature type="domain" description="Laminin G" evidence="16">
    <location>
        <begin position="2064"/>
        <end position="2246"/>
    </location>
</feature>
<dbReference type="FunFam" id="2.10.25.10:FF:000151">
    <property type="entry name" value="FAT atypical cadherin 4"/>
    <property type="match status" value="1"/>
</dbReference>
<proteinExistence type="predicted"/>